<dbReference type="InterPro" id="IPR039421">
    <property type="entry name" value="Type_1_exporter"/>
</dbReference>
<feature type="domain" description="ABC transporter" evidence="11">
    <location>
        <begin position="407"/>
        <end position="631"/>
    </location>
</feature>
<dbReference type="Gene3D" id="3.40.50.300">
    <property type="entry name" value="P-loop containing nucleotide triphosphate hydrolases"/>
    <property type="match status" value="1"/>
</dbReference>
<dbReference type="PROSITE" id="PS50893">
    <property type="entry name" value="ABC_TRANSPORTER_2"/>
    <property type="match status" value="1"/>
</dbReference>
<dbReference type="GO" id="GO:0015421">
    <property type="term" value="F:ABC-type oligopeptide transporter activity"/>
    <property type="evidence" value="ECO:0007669"/>
    <property type="project" value="TreeGrafter"/>
</dbReference>
<keyword evidence="8" id="KW-0496">Mitochondrion</keyword>
<evidence type="ECO:0008006" key="15">
    <source>
        <dbReference type="Google" id="ProtNLM"/>
    </source>
</evidence>
<dbReference type="GO" id="GO:0016887">
    <property type="term" value="F:ATP hydrolysis activity"/>
    <property type="evidence" value="ECO:0007669"/>
    <property type="project" value="InterPro"/>
</dbReference>
<reference evidence="13" key="1">
    <citation type="journal article" date="2023" name="IScience">
        <title>Live-bearing cockroach genome reveals convergent evolutionary mechanisms linked to viviparity in insects and beyond.</title>
        <authorList>
            <person name="Fouks B."/>
            <person name="Harrison M.C."/>
            <person name="Mikhailova A.A."/>
            <person name="Marchal E."/>
            <person name="English S."/>
            <person name="Carruthers M."/>
            <person name="Jennings E.C."/>
            <person name="Chiamaka E.L."/>
            <person name="Frigard R.A."/>
            <person name="Pippel M."/>
            <person name="Attardo G.M."/>
            <person name="Benoit J.B."/>
            <person name="Bornberg-Bauer E."/>
            <person name="Tobe S.S."/>
        </authorList>
    </citation>
    <scope>NUCLEOTIDE SEQUENCE</scope>
    <source>
        <strain evidence="13">Stay&amp;Tobe</strain>
    </source>
</reference>
<dbReference type="InterPro" id="IPR011527">
    <property type="entry name" value="ABC1_TM_dom"/>
</dbReference>
<comment type="caution">
    <text evidence="13">The sequence shown here is derived from an EMBL/GenBank/DDBJ whole genome shotgun (WGS) entry which is preliminary data.</text>
</comment>
<feature type="non-terminal residue" evidence="13">
    <location>
        <position position="632"/>
    </location>
</feature>
<reference evidence="13" key="2">
    <citation type="submission" date="2023-05" db="EMBL/GenBank/DDBJ databases">
        <authorList>
            <person name="Fouks B."/>
        </authorList>
    </citation>
    <scope>NUCLEOTIDE SEQUENCE</scope>
    <source>
        <strain evidence="13">Stay&amp;Tobe</strain>
        <tissue evidence="13">Testes</tissue>
    </source>
</reference>
<dbReference type="SMART" id="SM00382">
    <property type="entry name" value="AAA"/>
    <property type="match status" value="1"/>
</dbReference>
<keyword evidence="14" id="KW-1185">Reference proteome</keyword>
<proteinExistence type="predicted"/>
<keyword evidence="9 10" id="KW-0472">Membrane</keyword>
<evidence type="ECO:0000256" key="9">
    <source>
        <dbReference type="ARBA" id="ARBA00023136"/>
    </source>
</evidence>
<feature type="transmembrane region" description="Helical" evidence="10">
    <location>
        <begin position="232"/>
        <end position="251"/>
    </location>
</feature>
<evidence type="ECO:0000256" key="2">
    <source>
        <dbReference type="ARBA" id="ARBA00022692"/>
    </source>
</evidence>
<dbReference type="FunFam" id="1.20.1560.10:FF:000048">
    <property type="entry name" value="ATP-binding cassette sub-family B member 10, mitochondrial"/>
    <property type="match status" value="1"/>
</dbReference>
<dbReference type="EMBL" id="JASPKZ010008378">
    <property type="protein sequence ID" value="KAJ9579752.1"/>
    <property type="molecule type" value="Genomic_DNA"/>
</dbReference>
<dbReference type="InterPro" id="IPR027417">
    <property type="entry name" value="P-loop_NTPase"/>
</dbReference>
<feature type="transmembrane region" description="Helical" evidence="10">
    <location>
        <begin position="347"/>
        <end position="368"/>
    </location>
</feature>
<dbReference type="InterPro" id="IPR036640">
    <property type="entry name" value="ABC1_TM_sf"/>
</dbReference>
<dbReference type="InterPro" id="IPR003593">
    <property type="entry name" value="AAA+_ATPase"/>
</dbReference>
<evidence type="ECO:0000256" key="6">
    <source>
        <dbReference type="ARBA" id="ARBA00022946"/>
    </source>
</evidence>
<comment type="subcellular location">
    <subcellularLocation>
        <location evidence="1">Membrane</location>
        <topology evidence="1">Multi-pass membrane protein</topology>
    </subcellularLocation>
</comment>
<sequence>MGLHLKMLVKPSQILRTLALTKPIIIPNRHMHICCGKRIFIVAKQNFMGNSIRLYSTSQNIQKKKLLSRMPEIRRLITLAKPEKWKLLGAICLLLVSSSITMAVPFCLGKVIDVIYTADANKMKENLNTLSAALLGIFIIGGLCNFGRVYLMSISGQRITQKLREVVFGSIVRQEVAFFDKNKTGELVNRLSADTSLVSQSVTMNISDGLRSTVMVAAGVSMMFYMSPELAMVGLSIVPPIALMAVMYGRFVRKITKSVQDSLAAATQVAEERIANIRTVKSFSQESLEKKAYSKKIQKVLELAYKESLARGVFFGLTGLSGNVIVLSVLYYGGVMVSNSDLTVGKLSAFLLYAAYIGVSIGGLSSFYSEMNRGLGASTRLWELVDREPKIPISGGLIPPHAPVGQISFQNVSFTYPSRPNVHIIQDLNLEIPAGSITAIVGASGSGKSTLAALLLRLYDPNNGVVSLDGHCLSHLDPLWLRRHIGTVNQEPVLFSCSIKDNILYGAPDPSAVSDNQLEAIAKEANAYDFITKDFPDGFNTLVGERGIMLSGGQKQRVAIARALIKNPRILVLDEATSALDAESEHLVQEALERVMKGRTVLTIAHRLSTIRNAGEESILLYLTSYIINKMS</sequence>
<dbReference type="InterPro" id="IPR003439">
    <property type="entry name" value="ABC_transporter-like_ATP-bd"/>
</dbReference>
<evidence type="ECO:0000256" key="7">
    <source>
        <dbReference type="ARBA" id="ARBA00022989"/>
    </source>
</evidence>
<dbReference type="PROSITE" id="PS00211">
    <property type="entry name" value="ABC_TRANSPORTER_1"/>
    <property type="match status" value="1"/>
</dbReference>
<evidence type="ECO:0000256" key="1">
    <source>
        <dbReference type="ARBA" id="ARBA00004141"/>
    </source>
</evidence>
<dbReference type="AlphaFoldDB" id="A0AAD7ZGL8"/>
<feature type="transmembrane region" description="Helical" evidence="10">
    <location>
        <begin position="132"/>
        <end position="151"/>
    </location>
</feature>
<keyword evidence="6" id="KW-0809">Transit peptide</keyword>
<evidence type="ECO:0000259" key="12">
    <source>
        <dbReference type="PROSITE" id="PS50929"/>
    </source>
</evidence>
<keyword evidence="5" id="KW-0067">ATP-binding</keyword>
<name>A0AAD7ZGL8_DIPPU</name>
<evidence type="ECO:0000256" key="5">
    <source>
        <dbReference type="ARBA" id="ARBA00022840"/>
    </source>
</evidence>
<dbReference type="Pfam" id="PF00664">
    <property type="entry name" value="ABC_membrane"/>
    <property type="match status" value="1"/>
</dbReference>
<evidence type="ECO:0000313" key="13">
    <source>
        <dbReference type="EMBL" id="KAJ9579752.1"/>
    </source>
</evidence>
<dbReference type="GO" id="GO:0005524">
    <property type="term" value="F:ATP binding"/>
    <property type="evidence" value="ECO:0007669"/>
    <property type="project" value="UniProtKB-KW"/>
</dbReference>
<evidence type="ECO:0000256" key="4">
    <source>
        <dbReference type="ARBA" id="ARBA00022792"/>
    </source>
</evidence>
<evidence type="ECO:0000256" key="10">
    <source>
        <dbReference type="SAM" id="Phobius"/>
    </source>
</evidence>
<protein>
    <recommendedName>
        <fullName evidence="15">ATP-binding cassette sub-family B member 10, mitochondrial</fullName>
    </recommendedName>
</protein>
<dbReference type="InterPro" id="IPR017871">
    <property type="entry name" value="ABC_transporter-like_CS"/>
</dbReference>
<dbReference type="PANTHER" id="PTHR43394:SF1">
    <property type="entry name" value="ATP-BINDING CASSETTE SUB-FAMILY B MEMBER 10, MITOCHONDRIAL"/>
    <property type="match status" value="1"/>
</dbReference>
<keyword evidence="7 10" id="KW-1133">Transmembrane helix</keyword>
<keyword evidence="3" id="KW-0547">Nucleotide-binding</keyword>
<dbReference type="GO" id="GO:0090374">
    <property type="term" value="P:oligopeptide export from mitochondrion"/>
    <property type="evidence" value="ECO:0007669"/>
    <property type="project" value="TreeGrafter"/>
</dbReference>
<organism evidence="13 14">
    <name type="scientific">Diploptera punctata</name>
    <name type="common">Pacific beetle cockroach</name>
    <dbReference type="NCBI Taxonomy" id="6984"/>
    <lineage>
        <taxon>Eukaryota</taxon>
        <taxon>Metazoa</taxon>
        <taxon>Ecdysozoa</taxon>
        <taxon>Arthropoda</taxon>
        <taxon>Hexapoda</taxon>
        <taxon>Insecta</taxon>
        <taxon>Pterygota</taxon>
        <taxon>Neoptera</taxon>
        <taxon>Polyneoptera</taxon>
        <taxon>Dictyoptera</taxon>
        <taxon>Blattodea</taxon>
        <taxon>Blaberoidea</taxon>
        <taxon>Blaberidae</taxon>
        <taxon>Diplopterinae</taxon>
        <taxon>Diploptera</taxon>
    </lineage>
</organism>
<keyword evidence="2 10" id="KW-0812">Transmembrane</keyword>
<dbReference type="Proteomes" id="UP001233999">
    <property type="component" value="Unassembled WGS sequence"/>
</dbReference>
<dbReference type="GO" id="GO:0005743">
    <property type="term" value="C:mitochondrial inner membrane"/>
    <property type="evidence" value="ECO:0007669"/>
    <property type="project" value="TreeGrafter"/>
</dbReference>
<feature type="transmembrane region" description="Helical" evidence="10">
    <location>
        <begin position="313"/>
        <end position="335"/>
    </location>
</feature>
<evidence type="ECO:0000313" key="14">
    <source>
        <dbReference type="Proteomes" id="UP001233999"/>
    </source>
</evidence>
<dbReference type="PANTHER" id="PTHR43394">
    <property type="entry name" value="ATP-DEPENDENT PERMEASE MDL1, MITOCHONDRIAL"/>
    <property type="match status" value="1"/>
</dbReference>
<evidence type="ECO:0000256" key="8">
    <source>
        <dbReference type="ARBA" id="ARBA00023128"/>
    </source>
</evidence>
<accession>A0AAD7ZGL8</accession>
<dbReference type="CDD" id="cd18573">
    <property type="entry name" value="ABC_6TM_ABCB10_like"/>
    <property type="match status" value="1"/>
</dbReference>
<feature type="domain" description="ABC transmembrane type-1" evidence="12">
    <location>
        <begin position="88"/>
        <end position="373"/>
    </location>
</feature>
<evidence type="ECO:0000259" key="11">
    <source>
        <dbReference type="PROSITE" id="PS50893"/>
    </source>
</evidence>
<dbReference type="SUPFAM" id="SSF52540">
    <property type="entry name" value="P-loop containing nucleoside triphosphate hydrolases"/>
    <property type="match status" value="1"/>
</dbReference>
<feature type="transmembrane region" description="Helical" evidence="10">
    <location>
        <begin position="87"/>
        <end position="112"/>
    </location>
</feature>
<keyword evidence="4" id="KW-0999">Mitochondrion inner membrane</keyword>
<dbReference type="FunFam" id="3.40.50.300:FF:001797">
    <property type="entry name" value="ABC transporter, putative"/>
    <property type="match status" value="1"/>
</dbReference>
<evidence type="ECO:0000256" key="3">
    <source>
        <dbReference type="ARBA" id="ARBA00022741"/>
    </source>
</evidence>
<gene>
    <name evidence="13" type="ORF">L9F63_004589</name>
</gene>
<dbReference type="PROSITE" id="PS50929">
    <property type="entry name" value="ABC_TM1F"/>
    <property type="match status" value="1"/>
</dbReference>
<dbReference type="Gene3D" id="1.20.1560.10">
    <property type="entry name" value="ABC transporter type 1, transmembrane domain"/>
    <property type="match status" value="1"/>
</dbReference>
<dbReference type="SUPFAM" id="SSF90123">
    <property type="entry name" value="ABC transporter transmembrane region"/>
    <property type="match status" value="1"/>
</dbReference>
<dbReference type="Pfam" id="PF00005">
    <property type="entry name" value="ABC_tran"/>
    <property type="match status" value="1"/>
</dbReference>
<dbReference type="PIRSF" id="PIRSF002773">
    <property type="entry name" value="ABC_prm/ATPase_B"/>
    <property type="match status" value="1"/>
</dbReference>